<evidence type="ECO:0000256" key="3">
    <source>
        <dbReference type="ARBA" id="ARBA00022692"/>
    </source>
</evidence>
<keyword evidence="2" id="KW-1003">Cell membrane</keyword>
<gene>
    <name evidence="10" type="ORF">SAMN05421874_10395</name>
</gene>
<dbReference type="Pfam" id="PF12704">
    <property type="entry name" value="MacB_PCD"/>
    <property type="match status" value="1"/>
</dbReference>
<feature type="transmembrane region" description="Helical" evidence="7">
    <location>
        <begin position="372"/>
        <end position="395"/>
    </location>
</feature>
<evidence type="ECO:0000256" key="2">
    <source>
        <dbReference type="ARBA" id="ARBA00022475"/>
    </source>
</evidence>
<dbReference type="RefSeq" id="WP_090761022.1">
    <property type="nucleotide sequence ID" value="NZ_FNFB01000003.1"/>
</dbReference>
<sequence length="412" mass="42018">MNPFEIVRFALRGLLANKMRSALTMLGILIGVSAVIMLVAVGEGASRSIQQNIQRLGANTLTVSPSFAGGGGGGARGGGDAGPRTQARRLTLDDARALTDRTLAPSVKSVSPVVTAPSATAAYGAASHAIAQFVGTYPSYFEAVNKPVDQGTYFFNDDVQAARKVVVIGRTVAEALFGSADPVGERISVSGVPFTVVGVLKETGSTGTQDADDVAIAPLPAVQQSLSGFGPLNQIVVQATGADTTTAAQAEVTAVLDQRHGVTGGAADYRILNQATLQETVSQATGTFTVLLAAVAAISLLVGGIGITNIMLVTVTERTREIGIRKAIGASRGAILGQFLLEATLLSLAGGVAGVLLAFAGTRFSVAGIQPVLVPSSVVLALGVSVGIGLFFGSYPADRAAKLRPIQALRHE</sequence>
<evidence type="ECO:0000256" key="5">
    <source>
        <dbReference type="ARBA" id="ARBA00023136"/>
    </source>
</evidence>
<keyword evidence="4 7" id="KW-1133">Transmembrane helix</keyword>
<keyword evidence="3 7" id="KW-0812">Transmembrane</keyword>
<dbReference type="STRING" id="683260.SAMN05421874_10395"/>
<feature type="domain" description="ABC3 transporter permease C-terminal" evidence="8">
    <location>
        <begin position="294"/>
        <end position="403"/>
    </location>
</feature>
<evidence type="ECO:0000259" key="8">
    <source>
        <dbReference type="Pfam" id="PF02687"/>
    </source>
</evidence>
<dbReference type="InterPro" id="IPR025857">
    <property type="entry name" value="MacB_PCD"/>
</dbReference>
<dbReference type="GO" id="GO:0022857">
    <property type="term" value="F:transmembrane transporter activity"/>
    <property type="evidence" value="ECO:0007669"/>
    <property type="project" value="TreeGrafter"/>
</dbReference>
<proteinExistence type="inferred from homology"/>
<feature type="domain" description="MacB-like periplasmic core" evidence="9">
    <location>
        <begin position="21"/>
        <end position="254"/>
    </location>
</feature>
<dbReference type="Pfam" id="PF02687">
    <property type="entry name" value="FtsX"/>
    <property type="match status" value="1"/>
</dbReference>
<evidence type="ECO:0000313" key="10">
    <source>
        <dbReference type="EMBL" id="SDJ75677.1"/>
    </source>
</evidence>
<evidence type="ECO:0000256" key="1">
    <source>
        <dbReference type="ARBA" id="ARBA00004651"/>
    </source>
</evidence>
<comment type="subcellular location">
    <subcellularLocation>
        <location evidence="1">Cell membrane</location>
        <topology evidence="1">Multi-pass membrane protein</topology>
    </subcellularLocation>
</comment>
<dbReference type="GO" id="GO:0005886">
    <property type="term" value="C:plasma membrane"/>
    <property type="evidence" value="ECO:0007669"/>
    <property type="project" value="UniProtKB-SubCell"/>
</dbReference>
<evidence type="ECO:0000313" key="11">
    <source>
        <dbReference type="Proteomes" id="UP000198683"/>
    </source>
</evidence>
<dbReference type="EMBL" id="FNFB01000003">
    <property type="protein sequence ID" value="SDJ75677.1"/>
    <property type="molecule type" value="Genomic_DNA"/>
</dbReference>
<evidence type="ECO:0000256" key="7">
    <source>
        <dbReference type="SAM" id="Phobius"/>
    </source>
</evidence>
<keyword evidence="5 7" id="KW-0472">Membrane</keyword>
<feature type="transmembrane region" description="Helical" evidence="7">
    <location>
        <begin position="288"/>
        <end position="313"/>
    </location>
</feature>
<evidence type="ECO:0000259" key="9">
    <source>
        <dbReference type="Pfam" id="PF12704"/>
    </source>
</evidence>
<accession>A0A1G8WC05</accession>
<protein>
    <submittedName>
        <fullName evidence="10">Putative ABC transport system permease protein</fullName>
    </submittedName>
</protein>
<evidence type="ECO:0000256" key="6">
    <source>
        <dbReference type="ARBA" id="ARBA00038076"/>
    </source>
</evidence>
<dbReference type="PANTHER" id="PTHR30572:SF4">
    <property type="entry name" value="ABC TRANSPORTER PERMEASE YTRF"/>
    <property type="match status" value="1"/>
</dbReference>
<dbReference type="OrthoDB" id="9780560at2"/>
<name>A0A1G8WC05_9ACTN</name>
<organism evidence="10 11">
    <name type="scientific">Nonomuraea maritima</name>
    <dbReference type="NCBI Taxonomy" id="683260"/>
    <lineage>
        <taxon>Bacteria</taxon>
        <taxon>Bacillati</taxon>
        <taxon>Actinomycetota</taxon>
        <taxon>Actinomycetes</taxon>
        <taxon>Streptosporangiales</taxon>
        <taxon>Streptosporangiaceae</taxon>
        <taxon>Nonomuraea</taxon>
    </lineage>
</organism>
<evidence type="ECO:0000256" key="4">
    <source>
        <dbReference type="ARBA" id="ARBA00022989"/>
    </source>
</evidence>
<feature type="transmembrane region" description="Helical" evidence="7">
    <location>
        <begin position="334"/>
        <end position="360"/>
    </location>
</feature>
<dbReference type="InterPro" id="IPR003838">
    <property type="entry name" value="ABC3_permease_C"/>
</dbReference>
<comment type="similarity">
    <text evidence="6">Belongs to the ABC-4 integral membrane protein family.</text>
</comment>
<dbReference type="InterPro" id="IPR050250">
    <property type="entry name" value="Macrolide_Exporter_MacB"/>
</dbReference>
<keyword evidence="11" id="KW-1185">Reference proteome</keyword>
<dbReference type="AlphaFoldDB" id="A0A1G8WC05"/>
<feature type="transmembrane region" description="Helical" evidence="7">
    <location>
        <begin position="21"/>
        <end position="42"/>
    </location>
</feature>
<reference evidence="10 11" key="1">
    <citation type="submission" date="2016-10" db="EMBL/GenBank/DDBJ databases">
        <authorList>
            <person name="de Groot N.N."/>
        </authorList>
    </citation>
    <scope>NUCLEOTIDE SEQUENCE [LARGE SCALE GENOMIC DNA]</scope>
    <source>
        <strain evidence="10 11">CGMCC 4.5681</strain>
    </source>
</reference>
<dbReference type="PANTHER" id="PTHR30572">
    <property type="entry name" value="MEMBRANE COMPONENT OF TRANSPORTER-RELATED"/>
    <property type="match status" value="1"/>
</dbReference>
<dbReference type="Proteomes" id="UP000198683">
    <property type="component" value="Unassembled WGS sequence"/>
</dbReference>